<feature type="domain" description="3-hydroxyisobutyrate dehydrogenase-like NAD-binding" evidence="4">
    <location>
        <begin position="163"/>
        <end position="264"/>
    </location>
</feature>
<dbReference type="EMBL" id="JBHMEA010000007">
    <property type="protein sequence ID" value="MFB9230551.1"/>
    <property type="molecule type" value="Genomic_DNA"/>
</dbReference>
<dbReference type="PIRSF" id="PIRSF000103">
    <property type="entry name" value="HIBADH"/>
    <property type="match status" value="1"/>
</dbReference>
<reference evidence="5 6" key="1">
    <citation type="submission" date="2024-09" db="EMBL/GenBank/DDBJ databases">
        <authorList>
            <person name="Sun Q."/>
            <person name="Mori K."/>
        </authorList>
    </citation>
    <scope>NUCLEOTIDE SEQUENCE [LARGE SCALE GENOMIC DNA]</scope>
    <source>
        <strain evidence="5 6">CECT 8726</strain>
    </source>
</reference>
<dbReference type="GO" id="GO:0016491">
    <property type="term" value="F:oxidoreductase activity"/>
    <property type="evidence" value="ECO:0007669"/>
    <property type="project" value="UniProtKB-KW"/>
</dbReference>
<dbReference type="Proteomes" id="UP001589683">
    <property type="component" value="Unassembled WGS sequence"/>
</dbReference>
<keyword evidence="1 5" id="KW-0560">Oxidoreductase</keyword>
<dbReference type="Pfam" id="PF14833">
    <property type="entry name" value="NAD_binding_11"/>
    <property type="match status" value="1"/>
</dbReference>
<gene>
    <name evidence="5" type="ORF">ACFFUT_01975</name>
</gene>
<dbReference type="Gene3D" id="1.10.1040.10">
    <property type="entry name" value="N-(1-d-carboxylethyl)-l-norvaline Dehydrogenase, domain 2"/>
    <property type="match status" value="1"/>
</dbReference>
<dbReference type="SUPFAM" id="SSF51735">
    <property type="entry name" value="NAD(P)-binding Rossmann-fold domains"/>
    <property type="match status" value="1"/>
</dbReference>
<evidence type="ECO:0000313" key="5">
    <source>
        <dbReference type="EMBL" id="MFB9230551.1"/>
    </source>
</evidence>
<comment type="caution">
    <text evidence="5">The sequence shown here is derived from an EMBL/GenBank/DDBJ whole genome shotgun (WGS) entry which is preliminary data.</text>
</comment>
<protein>
    <submittedName>
        <fullName evidence="5">NAD(P)-dependent oxidoreductase</fullName>
        <ecNumber evidence="5">1.1.-.-</ecNumber>
    </submittedName>
</protein>
<accession>A0ABV5JCF9</accession>
<name>A0ABV5JCF9_9RHOB</name>
<dbReference type="EC" id="1.1.-.-" evidence="5"/>
<dbReference type="SUPFAM" id="SSF48179">
    <property type="entry name" value="6-phosphogluconate dehydrogenase C-terminal domain-like"/>
    <property type="match status" value="1"/>
</dbReference>
<dbReference type="InterPro" id="IPR029154">
    <property type="entry name" value="HIBADH-like_NADP-bd"/>
</dbReference>
<sequence>MLQGIGVAGCGRMGYPMLVALREAGFEAHGFDIRPPSDYNTPVDVMTDKPKVFAEGLQILITVVRDIDQTEDVLFGAQGFVDRAADLEQIILCSTLSPRYTKELRGRVPDHIRLIDAPMSGAQIAAQHKKLSFMLGGSIGDLDHLHPLFTAMGQHFHRMGPFGAGMSAKVLNNLLAASSTAMTRLVLDWADDAGLNEAQFLDLVRTSSGQNWLASGFEEIEFARDGYREDNTIGILVKDVESALDGAPDKADTTLPRAVQNLIQNLSPREKKS</sequence>
<dbReference type="PANTHER" id="PTHR43060">
    <property type="entry name" value="3-HYDROXYISOBUTYRATE DEHYDROGENASE-LIKE 1, MITOCHONDRIAL-RELATED"/>
    <property type="match status" value="1"/>
</dbReference>
<dbReference type="InterPro" id="IPR008927">
    <property type="entry name" value="6-PGluconate_DH-like_C_sf"/>
</dbReference>
<evidence type="ECO:0000313" key="6">
    <source>
        <dbReference type="Proteomes" id="UP001589683"/>
    </source>
</evidence>
<evidence type="ECO:0000256" key="2">
    <source>
        <dbReference type="ARBA" id="ARBA00023027"/>
    </source>
</evidence>
<feature type="domain" description="6-phosphogluconate dehydrogenase NADP-binding" evidence="3">
    <location>
        <begin position="5"/>
        <end position="157"/>
    </location>
</feature>
<evidence type="ECO:0000259" key="3">
    <source>
        <dbReference type="Pfam" id="PF03446"/>
    </source>
</evidence>
<evidence type="ECO:0000256" key="1">
    <source>
        <dbReference type="ARBA" id="ARBA00023002"/>
    </source>
</evidence>
<dbReference type="InterPro" id="IPR013328">
    <property type="entry name" value="6PGD_dom2"/>
</dbReference>
<dbReference type="PANTHER" id="PTHR43060:SF15">
    <property type="entry name" value="3-HYDROXYISOBUTYRATE DEHYDROGENASE-LIKE 1, MITOCHONDRIAL-RELATED"/>
    <property type="match status" value="1"/>
</dbReference>
<dbReference type="RefSeq" id="WP_213887555.1">
    <property type="nucleotide sequence ID" value="NZ_JAGFNU010000001.1"/>
</dbReference>
<dbReference type="InterPro" id="IPR015815">
    <property type="entry name" value="HIBADH-related"/>
</dbReference>
<keyword evidence="6" id="KW-1185">Reference proteome</keyword>
<dbReference type="Gene3D" id="3.40.50.720">
    <property type="entry name" value="NAD(P)-binding Rossmann-like Domain"/>
    <property type="match status" value="1"/>
</dbReference>
<dbReference type="Pfam" id="PF03446">
    <property type="entry name" value="NAD_binding_2"/>
    <property type="match status" value="1"/>
</dbReference>
<proteinExistence type="predicted"/>
<evidence type="ECO:0000259" key="4">
    <source>
        <dbReference type="Pfam" id="PF14833"/>
    </source>
</evidence>
<dbReference type="InterPro" id="IPR006115">
    <property type="entry name" value="6PGDH_NADP-bd"/>
</dbReference>
<keyword evidence="2" id="KW-0520">NAD</keyword>
<dbReference type="InterPro" id="IPR036291">
    <property type="entry name" value="NAD(P)-bd_dom_sf"/>
</dbReference>
<organism evidence="5 6">
    <name type="scientific">Pseudohalocynthiibacter aestuariivivens</name>
    <dbReference type="NCBI Taxonomy" id="1591409"/>
    <lineage>
        <taxon>Bacteria</taxon>
        <taxon>Pseudomonadati</taxon>
        <taxon>Pseudomonadota</taxon>
        <taxon>Alphaproteobacteria</taxon>
        <taxon>Rhodobacterales</taxon>
        <taxon>Paracoccaceae</taxon>
        <taxon>Pseudohalocynthiibacter</taxon>
    </lineage>
</organism>